<accession>A0A2P4Y842</accession>
<keyword evidence="4" id="KW-0548">Nucleotidyltransferase</keyword>
<dbReference type="PANTHER" id="PTHR33064">
    <property type="entry name" value="POL PROTEIN"/>
    <property type="match status" value="1"/>
</dbReference>
<dbReference type="Pfam" id="PF17919">
    <property type="entry name" value="RT_RNaseH_2"/>
    <property type="match status" value="1"/>
</dbReference>
<proteinExistence type="predicted"/>
<dbReference type="GO" id="GO:0004523">
    <property type="term" value="F:RNA-DNA hybrid ribonuclease activity"/>
    <property type="evidence" value="ECO:0007669"/>
    <property type="project" value="InterPro"/>
</dbReference>
<evidence type="ECO:0000313" key="5">
    <source>
        <dbReference type="Proteomes" id="UP000237271"/>
    </source>
</evidence>
<dbReference type="EMBL" id="NCKW01004959">
    <property type="protein sequence ID" value="POM73974.1"/>
    <property type="molecule type" value="Genomic_DNA"/>
</dbReference>
<dbReference type="SUPFAM" id="SSF53098">
    <property type="entry name" value="Ribonuclease H-like"/>
    <property type="match status" value="1"/>
</dbReference>
<evidence type="ECO:0000313" key="4">
    <source>
        <dbReference type="EMBL" id="POM73974.1"/>
    </source>
</evidence>
<dbReference type="InterPro" id="IPR043502">
    <property type="entry name" value="DNA/RNA_pol_sf"/>
</dbReference>
<dbReference type="GO" id="GO:0003676">
    <property type="term" value="F:nucleic acid binding"/>
    <property type="evidence" value="ECO:0007669"/>
    <property type="project" value="InterPro"/>
</dbReference>
<dbReference type="SUPFAM" id="SSF56672">
    <property type="entry name" value="DNA/RNA polymerases"/>
    <property type="match status" value="1"/>
</dbReference>
<dbReference type="InterPro" id="IPR036397">
    <property type="entry name" value="RNaseH_sf"/>
</dbReference>
<dbReference type="PANTHER" id="PTHR33064:SF37">
    <property type="entry name" value="RIBONUCLEASE H"/>
    <property type="match status" value="1"/>
</dbReference>
<dbReference type="Pfam" id="PF13456">
    <property type="entry name" value="RVT_3"/>
    <property type="match status" value="1"/>
</dbReference>
<feature type="domain" description="RNase H type-1" evidence="2">
    <location>
        <begin position="244"/>
        <end position="361"/>
    </location>
</feature>
<dbReference type="InterPro" id="IPR002156">
    <property type="entry name" value="RNaseH_domain"/>
</dbReference>
<keyword evidence="4" id="KW-0695">RNA-directed DNA polymerase</keyword>
<dbReference type="InterPro" id="IPR051320">
    <property type="entry name" value="Viral_Replic_Matur_Polypro"/>
</dbReference>
<name>A0A2P4Y842_9STRA</name>
<evidence type="ECO:0000256" key="1">
    <source>
        <dbReference type="SAM" id="MobiDB-lite"/>
    </source>
</evidence>
<sequence>MSKDDVRIQIKRSIEHKELDQLDLKEDPGLDLTLKPTETSDPGRLDGDKVDPRCIRAHRAFETLKSKIASTPILRHFDMDREAVVFVYASDWAISAALVQEYDQIYYPITFVSRTLKSNELNYSPVEKEVLALLRILDLGYNMLVGRRIRVLTRYSTLAWLFRSTGLQGRLGQWAALLSPWKLEIVKCVKGEEEILGVIAASITPRSVVDEALIPISPRKEPRRKIQTPIPVIRADEELYMVSFDGSARVKRGGGAYSAILWKLPEWTVIKARSAYAEDLTVNEAEYHGLSLCLDLLSTVDRKRVVFCGDSNLVIRQVIDCKAPGLTLLKQRALDRLKDWPDHEFVYVKRDWNGSADSLAGAALQRQGGTEIESDGDKQDLITLNRLGEVLVATKVDQAAQITAVVTRSSSRSAIRTTSDPQSLREEVVRDLRIDRVRQAQDEEAWISGLKKYLNGDLCGKALSNLIGLDHDK</sequence>
<dbReference type="Proteomes" id="UP000237271">
    <property type="component" value="Unassembled WGS sequence"/>
</dbReference>
<dbReference type="InterPro" id="IPR041577">
    <property type="entry name" value="RT_RNaseH_2"/>
</dbReference>
<organism evidence="4 5">
    <name type="scientific">Phytophthora palmivora</name>
    <dbReference type="NCBI Taxonomy" id="4796"/>
    <lineage>
        <taxon>Eukaryota</taxon>
        <taxon>Sar</taxon>
        <taxon>Stramenopiles</taxon>
        <taxon>Oomycota</taxon>
        <taxon>Peronosporomycetes</taxon>
        <taxon>Peronosporales</taxon>
        <taxon>Peronosporaceae</taxon>
        <taxon>Phytophthora</taxon>
    </lineage>
</organism>
<dbReference type="AlphaFoldDB" id="A0A2P4Y842"/>
<evidence type="ECO:0000259" key="3">
    <source>
        <dbReference type="Pfam" id="PF17919"/>
    </source>
</evidence>
<gene>
    <name evidence="4" type="ORF">PHPALM_9127</name>
</gene>
<feature type="region of interest" description="Disordered" evidence="1">
    <location>
        <begin position="28"/>
        <end position="48"/>
    </location>
</feature>
<dbReference type="GO" id="GO:0003964">
    <property type="term" value="F:RNA-directed DNA polymerase activity"/>
    <property type="evidence" value="ECO:0007669"/>
    <property type="project" value="UniProtKB-KW"/>
</dbReference>
<feature type="domain" description="Reverse transcriptase/retrotransposon-derived protein RNase H-like" evidence="3">
    <location>
        <begin position="58"/>
        <end position="151"/>
    </location>
</feature>
<protein>
    <submittedName>
        <fullName evidence="4">Reverse transcriptase</fullName>
    </submittedName>
</protein>
<dbReference type="OrthoDB" id="782197at2759"/>
<reference evidence="4 5" key="1">
    <citation type="journal article" date="2017" name="Genome Biol. Evol.">
        <title>Phytophthora megakarya and P. palmivora, closely related causal agents of cacao black pod rot, underwent increases in genome sizes and gene numbers by different mechanisms.</title>
        <authorList>
            <person name="Ali S.S."/>
            <person name="Shao J."/>
            <person name="Lary D.J."/>
            <person name="Kronmiller B."/>
            <person name="Shen D."/>
            <person name="Strem M.D."/>
            <person name="Amoako-Attah I."/>
            <person name="Akrofi A.Y."/>
            <person name="Begoude B.A."/>
            <person name="Ten Hoopen G.M."/>
            <person name="Coulibaly K."/>
            <person name="Kebe B.I."/>
            <person name="Melnick R.L."/>
            <person name="Guiltinan M.J."/>
            <person name="Tyler B.M."/>
            <person name="Meinhardt L.W."/>
            <person name="Bailey B.A."/>
        </authorList>
    </citation>
    <scope>NUCLEOTIDE SEQUENCE [LARGE SCALE GENOMIC DNA]</scope>
    <source>
        <strain evidence="5">sbr112.9</strain>
    </source>
</reference>
<evidence type="ECO:0000259" key="2">
    <source>
        <dbReference type="Pfam" id="PF13456"/>
    </source>
</evidence>
<keyword evidence="4" id="KW-0808">Transferase</keyword>
<dbReference type="Gene3D" id="3.30.420.10">
    <property type="entry name" value="Ribonuclease H-like superfamily/Ribonuclease H"/>
    <property type="match status" value="1"/>
</dbReference>
<dbReference type="InterPro" id="IPR012337">
    <property type="entry name" value="RNaseH-like_sf"/>
</dbReference>
<comment type="caution">
    <text evidence="4">The sequence shown here is derived from an EMBL/GenBank/DDBJ whole genome shotgun (WGS) entry which is preliminary data.</text>
</comment>
<keyword evidence="5" id="KW-1185">Reference proteome</keyword>